<evidence type="ECO:0000313" key="2">
    <source>
        <dbReference type="EMBL" id="CAE2201901.1"/>
    </source>
</evidence>
<dbReference type="SMART" id="SM00248">
    <property type="entry name" value="ANK"/>
    <property type="match status" value="2"/>
</dbReference>
<dbReference type="EMBL" id="HBKP01002140">
    <property type="protein sequence ID" value="CAE2201901.1"/>
    <property type="molecule type" value="Transcribed_RNA"/>
</dbReference>
<feature type="repeat" description="ANK" evidence="1">
    <location>
        <begin position="79"/>
        <end position="105"/>
    </location>
</feature>
<organism evidence="2">
    <name type="scientific">Vannella robusta</name>
    <dbReference type="NCBI Taxonomy" id="1487602"/>
    <lineage>
        <taxon>Eukaryota</taxon>
        <taxon>Amoebozoa</taxon>
        <taxon>Discosea</taxon>
        <taxon>Flabellinia</taxon>
        <taxon>Vannellidae</taxon>
        <taxon>Vannella</taxon>
    </lineage>
</organism>
<dbReference type="PROSITE" id="PS50088">
    <property type="entry name" value="ANK_REPEAT"/>
    <property type="match status" value="1"/>
</dbReference>
<accession>A0A7S4HKG6</accession>
<dbReference type="InterPro" id="IPR002110">
    <property type="entry name" value="Ankyrin_rpt"/>
</dbReference>
<reference evidence="2" key="1">
    <citation type="submission" date="2021-01" db="EMBL/GenBank/DDBJ databases">
        <authorList>
            <person name="Corre E."/>
            <person name="Pelletier E."/>
            <person name="Niang G."/>
            <person name="Scheremetjew M."/>
            <person name="Finn R."/>
            <person name="Kale V."/>
            <person name="Holt S."/>
            <person name="Cochrane G."/>
            <person name="Meng A."/>
            <person name="Brown T."/>
            <person name="Cohen L."/>
        </authorList>
    </citation>
    <scope>NUCLEOTIDE SEQUENCE</scope>
    <source>
        <strain evidence="2">DIVA3 518/3/11/1/6</strain>
    </source>
</reference>
<dbReference type="PROSITE" id="PS50297">
    <property type="entry name" value="ANK_REP_REGION"/>
    <property type="match status" value="1"/>
</dbReference>
<dbReference type="SUPFAM" id="SSF48403">
    <property type="entry name" value="Ankyrin repeat"/>
    <property type="match status" value="1"/>
</dbReference>
<dbReference type="AlphaFoldDB" id="A0A7S4HKG6"/>
<dbReference type="Gene3D" id="1.25.40.20">
    <property type="entry name" value="Ankyrin repeat-containing domain"/>
    <property type="match status" value="1"/>
</dbReference>
<protein>
    <submittedName>
        <fullName evidence="2">Uncharacterized protein</fullName>
    </submittedName>
</protein>
<proteinExistence type="predicted"/>
<dbReference type="Pfam" id="PF12796">
    <property type="entry name" value="Ank_2"/>
    <property type="match status" value="1"/>
</dbReference>
<sequence length="129" mass="14365">MSTNEFSSAYKAAVDANSSKKFPEGLPRKDEYCIEVSSIIPGKSSSFYTPLGYSVLKGRKKLTQYLIDNKVNSEKGMSTGESPLQIACKKRGNTDLIKLLLSNGAIPHHLSQDYMHILKPKKEKKKKRG</sequence>
<dbReference type="InterPro" id="IPR036770">
    <property type="entry name" value="Ankyrin_rpt-contain_sf"/>
</dbReference>
<name>A0A7S4HKG6_9EUKA</name>
<evidence type="ECO:0000256" key="1">
    <source>
        <dbReference type="PROSITE-ProRule" id="PRU00023"/>
    </source>
</evidence>
<gene>
    <name evidence="2" type="ORF">VSP0166_LOCUS1564</name>
</gene>
<keyword evidence="1" id="KW-0040">ANK repeat</keyword>